<dbReference type="InterPro" id="IPR051956">
    <property type="entry name" value="eIF2B_epsilon"/>
</dbReference>
<evidence type="ECO:0000256" key="8">
    <source>
        <dbReference type="ARBA" id="ARBA00046432"/>
    </source>
</evidence>
<dbReference type="Pfam" id="PF25084">
    <property type="entry name" value="LbH_EIF2B"/>
    <property type="match status" value="1"/>
</dbReference>
<dbReference type="Gene3D" id="3.90.550.10">
    <property type="entry name" value="Spore Coat Polysaccharide Biosynthesis Protein SpsA, Chain A"/>
    <property type="match status" value="1"/>
</dbReference>
<evidence type="ECO:0000256" key="6">
    <source>
        <dbReference type="ARBA" id="ARBA00044144"/>
    </source>
</evidence>
<name>A0A835QQ14_VANPL</name>
<dbReference type="SUPFAM" id="SSF51161">
    <property type="entry name" value="Trimeric LpxA-like enzymes"/>
    <property type="match status" value="1"/>
</dbReference>
<dbReference type="AlphaFoldDB" id="A0A835QQ14"/>
<dbReference type="InterPro" id="IPR011004">
    <property type="entry name" value="Trimer_LpxA-like_sf"/>
</dbReference>
<feature type="region of interest" description="Disordered" evidence="9">
    <location>
        <begin position="16"/>
        <end position="76"/>
    </location>
</feature>
<dbReference type="InterPro" id="IPR029044">
    <property type="entry name" value="Nucleotide-diphossugar_trans"/>
</dbReference>
<accession>A0A835QQ14</accession>
<protein>
    <recommendedName>
        <fullName evidence="6">Translation initiation factor eIF2B subunit epsilon</fullName>
    </recommendedName>
    <alternativeName>
        <fullName evidence="7">eIF2B GDP-GTP exchange factor subunit epsilon</fullName>
    </alternativeName>
</protein>
<evidence type="ECO:0000256" key="1">
    <source>
        <dbReference type="ARBA" id="ARBA00004514"/>
    </source>
</evidence>
<dbReference type="Gene3D" id="1.25.40.180">
    <property type="match status" value="1"/>
</dbReference>
<comment type="subcellular location">
    <subcellularLocation>
        <location evidence="1">Cytoplasm</location>
        <location evidence="1">Cytosol</location>
    </subcellularLocation>
</comment>
<dbReference type="PANTHER" id="PTHR45887:SF1">
    <property type="entry name" value="TRANSLATION INITIATION FACTOR EIF-2B SUBUNIT EPSILON"/>
    <property type="match status" value="1"/>
</dbReference>
<dbReference type="CDD" id="cd05787">
    <property type="entry name" value="LbH_eIF2B_epsilon"/>
    <property type="match status" value="1"/>
</dbReference>
<sequence>MDMRTRSLPSLAARHPSTCRFLPDGGSDGAEKGPTSVFRRPRGPCSYSSSGGPPRGQLCTEVPPHHPRASQGSFAAGERSDDQYTLAWLESVGVEEVFVFCCAHAQQVKSYLESSQWKKQSGAFCVTTIESHDAISAGDALRVIYSHGVIRGDFVLISGDTVSNMSLAKALQEHKERKKKDPLAIMTMVIKHSKPSTLTHQTRLGNDEIVMAIDPETKELLYYEDKLDFSQQHVSLDKMLLADNASLYLHNDKQDCYIDICSPEVLSLFTDNFDYQHLRRHFVKGLLVDDIMGYKIFIHEIHSSYAARVDNFRSYDTISKDILQRWTYPFVPDVQYLGNCLQIKLDRQGIYKAPEVILSRSARIDAFTLIGYATTVGDGTVISNSVIGQGCSIGKNVTIEGSYIWDNVTIEDGCKLSHALLCDGVHLMAGSVLQPGVILSFKVEVGQKTVVPAYAKVSHLPQPCKQDSDEELEYADANSGVVQSPTIATSLNTQKVDLAIDFTEADKPVTSEVFVPGAAYIWSSLEGVNEDEWRHSIAPIPAEKFSEFLQKAYADINAPEQDVNIPAYGEILPDSESTGFGDGEDYRDSADFDKEVEATFQRAVAGVNQDNVILEINSLRLSYNMSHADCAGALFNSIMKAALVAPHSSKNELYKITVNEINKWRNLLKNYLKTIDEEIEVILKFEEICLETARNFLLCSVVSLACYMKLKSYQRMQFCYGHKRKKVQMSRIGFFLSSQSNSLSG</sequence>
<keyword evidence="5" id="KW-0648">Protein biosynthesis</keyword>
<keyword evidence="3" id="KW-0963">Cytoplasm</keyword>
<evidence type="ECO:0000259" key="10">
    <source>
        <dbReference type="PROSITE" id="PS51363"/>
    </source>
</evidence>
<dbReference type="InterPro" id="IPR016024">
    <property type="entry name" value="ARM-type_fold"/>
</dbReference>
<dbReference type="GO" id="GO:0005829">
    <property type="term" value="C:cytosol"/>
    <property type="evidence" value="ECO:0007669"/>
    <property type="project" value="UniProtKB-SubCell"/>
</dbReference>
<dbReference type="EMBL" id="JADCNM010000008">
    <property type="protein sequence ID" value="KAG0471762.1"/>
    <property type="molecule type" value="Genomic_DNA"/>
</dbReference>
<dbReference type="InterPro" id="IPR056764">
    <property type="entry name" value="LbH_EIF2B3/5"/>
</dbReference>
<organism evidence="11 12">
    <name type="scientific">Vanilla planifolia</name>
    <name type="common">Vanilla</name>
    <dbReference type="NCBI Taxonomy" id="51239"/>
    <lineage>
        <taxon>Eukaryota</taxon>
        <taxon>Viridiplantae</taxon>
        <taxon>Streptophyta</taxon>
        <taxon>Embryophyta</taxon>
        <taxon>Tracheophyta</taxon>
        <taxon>Spermatophyta</taxon>
        <taxon>Magnoliopsida</taxon>
        <taxon>Liliopsida</taxon>
        <taxon>Asparagales</taxon>
        <taxon>Orchidaceae</taxon>
        <taxon>Vanilloideae</taxon>
        <taxon>Vanilleae</taxon>
        <taxon>Vanilla</taxon>
    </lineage>
</organism>
<comment type="subunit">
    <text evidence="8">Component of the translation initiation factor 2B (eIF2B) complex which is a heterodecamer of two sets of five different subunits: alpha, beta, gamma, delta and epsilon. Subunits alpha, beta and delta comprise a regulatory subcomplex and subunits epsilon and gamma comprise a catalytic subcomplex. Within the complex, the hexameric regulatory complex resides at the center, with the two heterodimeric catalytic subcomplexes bound on opposite sides.</text>
</comment>
<dbReference type="CDD" id="cd04197">
    <property type="entry name" value="eIF-2B_epsilon_N"/>
    <property type="match status" value="1"/>
</dbReference>
<dbReference type="Proteomes" id="UP000639772">
    <property type="component" value="Unassembled WGS sequence"/>
</dbReference>
<keyword evidence="4" id="KW-0396">Initiation factor</keyword>
<evidence type="ECO:0000256" key="5">
    <source>
        <dbReference type="ARBA" id="ARBA00022917"/>
    </source>
</evidence>
<evidence type="ECO:0000256" key="3">
    <source>
        <dbReference type="ARBA" id="ARBA00022490"/>
    </source>
</evidence>
<evidence type="ECO:0000256" key="7">
    <source>
        <dbReference type="ARBA" id="ARBA00044345"/>
    </source>
</evidence>
<dbReference type="InterPro" id="IPR035543">
    <property type="entry name" value="eIF-2B_epsilon_N"/>
</dbReference>
<dbReference type="OrthoDB" id="424572at2759"/>
<dbReference type="InterPro" id="IPR044123">
    <property type="entry name" value="W2_eIF2B_epsilon"/>
</dbReference>
<dbReference type="SUPFAM" id="SSF53448">
    <property type="entry name" value="Nucleotide-diphospho-sugar transferases"/>
    <property type="match status" value="1"/>
</dbReference>
<dbReference type="GO" id="GO:0031369">
    <property type="term" value="F:translation initiation factor binding"/>
    <property type="evidence" value="ECO:0007669"/>
    <property type="project" value="InterPro"/>
</dbReference>
<evidence type="ECO:0000256" key="9">
    <source>
        <dbReference type="SAM" id="MobiDB-lite"/>
    </source>
</evidence>
<dbReference type="GO" id="GO:0003743">
    <property type="term" value="F:translation initiation factor activity"/>
    <property type="evidence" value="ECO:0007669"/>
    <property type="project" value="UniProtKB-KW"/>
</dbReference>
<comment type="caution">
    <text evidence="11">The sequence shown here is derived from an EMBL/GenBank/DDBJ whole genome shotgun (WGS) entry which is preliminary data.</text>
</comment>
<dbReference type="SUPFAM" id="SSF48371">
    <property type="entry name" value="ARM repeat"/>
    <property type="match status" value="1"/>
</dbReference>
<dbReference type="GO" id="GO:0005085">
    <property type="term" value="F:guanyl-nucleotide exchange factor activity"/>
    <property type="evidence" value="ECO:0007669"/>
    <property type="project" value="InterPro"/>
</dbReference>
<dbReference type="Gene3D" id="2.160.10.10">
    <property type="entry name" value="Hexapeptide repeat proteins"/>
    <property type="match status" value="1"/>
</dbReference>
<evidence type="ECO:0000313" key="11">
    <source>
        <dbReference type="EMBL" id="KAG0471762.1"/>
    </source>
</evidence>
<evidence type="ECO:0000256" key="4">
    <source>
        <dbReference type="ARBA" id="ARBA00022540"/>
    </source>
</evidence>
<feature type="compositionally biased region" description="Low complexity" evidence="9">
    <location>
        <begin position="43"/>
        <end position="56"/>
    </location>
</feature>
<dbReference type="PROSITE" id="PS51363">
    <property type="entry name" value="W2"/>
    <property type="match status" value="1"/>
</dbReference>
<gene>
    <name evidence="11" type="ORF">HPP92_016308</name>
</gene>
<comment type="similarity">
    <text evidence="2">Belongs to the eIF-2B gamma/epsilon subunits family.</text>
</comment>
<evidence type="ECO:0000313" key="12">
    <source>
        <dbReference type="Proteomes" id="UP000639772"/>
    </source>
</evidence>
<dbReference type="GO" id="GO:0005851">
    <property type="term" value="C:eukaryotic translation initiation factor 2B complex"/>
    <property type="evidence" value="ECO:0007669"/>
    <property type="project" value="TreeGrafter"/>
</dbReference>
<reference evidence="11 12" key="1">
    <citation type="journal article" date="2020" name="Nat. Food">
        <title>A phased Vanilla planifolia genome enables genetic improvement of flavour and production.</title>
        <authorList>
            <person name="Hasing T."/>
            <person name="Tang H."/>
            <person name="Brym M."/>
            <person name="Khazi F."/>
            <person name="Huang T."/>
            <person name="Chambers A.H."/>
        </authorList>
    </citation>
    <scope>NUCLEOTIDE SEQUENCE [LARGE SCALE GENOMIC DNA]</scope>
    <source>
        <tissue evidence="11">Leaf</tissue>
    </source>
</reference>
<dbReference type="FunFam" id="2.160.10.10:FF:000029">
    <property type="entry name" value="Trimeric LpxA-like enzyme"/>
    <property type="match status" value="1"/>
</dbReference>
<dbReference type="FunFam" id="3.90.550.10:FF:000106">
    <property type="entry name" value="Translation initiation factor eIF-2B subunit epsilon"/>
    <property type="match status" value="1"/>
</dbReference>
<dbReference type="CDD" id="cd11558">
    <property type="entry name" value="W2_eIF2B_epsilon"/>
    <property type="match status" value="1"/>
</dbReference>
<feature type="domain" description="W2" evidence="10">
    <location>
        <begin position="586"/>
        <end position="745"/>
    </location>
</feature>
<dbReference type="PANTHER" id="PTHR45887">
    <property type="entry name" value="TRANSLATION INITIATION FACTOR EIF-2B SUBUNIT EPSILON"/>
    <property type="match status" value="1"/>
</dbReference>
<proteinExistence type="inferred from homology"/>
<evidence type="ECO:0000256" key="2">
    <source>
        <dbReference type="ARBA" id="ARBA00007878"/>
    </source>
</evidence>
<dbReference type="InterPro" id="IPR003307">
    <property type="entry name" value="W2_domain"/>
</dbReference>